<dbReference type="Pfam" id="PF16095">
    <property type="entry name" value="COR-A"/>
    <property type="match status" value="1"/>
</dbReference>
<dbReference type="PANTHER" id="PTHR48051">
    <property type="match status" value="1"/>
</dbReference>
<dbReference type="Proteomes" id="UP000838412">
    <property type="component" value="Chromosome 8"/>
</dbReference>
<dbReference type="GO" id="GO:0009966">
    <property type="term" value="P:regulation of signal transduction"/>
    <property type="evidence" value="ECO:0007669"/>
    <property type="project" value="UniProtKB-ARBA"/>
</dbReference>
<keyword evidence="2" id="KW-0677">Repeat</keyword>
<dbReference type="GO" id="GO:0005737">
    <property type="term" value="C:cytoplasm"/>
    <property type="evidence" value="ECO:0007669"/>
    <property type="project" value="TreeGrafter"/>
</dbReference>
<keyword evidence="5" id="KW-1185">Reference proteome</keyword>
<dbReference type="OrthoDB" id="676979at2759"/>
<name>A0A8K0ABK4_BRALA</name>
<dbReference type="InterPro" id="IPR032171">
    <property type="entry name" value="COR-A"/>
</dbReference>
<evidence type="ECO:0000313" key="4">
    <source>
        <dbReference type="EMBL" id="CAH1272324.1"/>
    </source>
</evidence>
<evidence type="ECO:0000256" key="1">
    <source>
        <dbReference type="ARBA" id="ARBA00022614"/>
    </source>
</evidence>
<evidence type="ECO:0000259" key="3">
    <source>
        <dbReference type="Pfam" id="PF16095"/>
    </source>
</evidence>
<dbReference type="SMART" id="SM00369">
    <property type="entry name" value="LRR_TYP"/>
    <property type="match status" value="4"/>
</dbReference>
<dbReference type="EMBL" id="OV696693">
    <property type="protein sequence ID" value="CAH1272324.1"/>
    <property type="molecule type" value="Genomic_DNA"/>
</dbReference>
<sequence>MAGQKSIDLECKRLTEIPDDVLSLTSAHMINLRHNKIKTLPPGFGLCFQATLKRLWLWRNQFTEFPEVVLQLSNLEILDLRENFICTLPPNISVLQKLQKLWLCENKLDSLPDSICDMENLTELMAHRNNLTTLPFGFGRLKLKHLNLDENPLIQPPLEVCNEGISAIAAYQKELEEAKMTVAVPPRLKIVVLGKLMAGKTSLVAALTRAVSRLTKEEARTHCMEVKEWVLNDSELSHITGATGNIKIQEFVFEVYDVGGHDTYHTVLPFFITAHALQLLIVDLSEYQTEDFEIAVGYWIRTVSARAPGATVCVVGTKTDKLESQEQVDRVHNKLRHDINQMLDAERSQLRQEIEHLKKILEEPFDDNSSTDVNVLSDAKRSSVRERLALLRSMENLQPKIVLQNTVSSSDELQGIAQLKNTILSFATDQQLFPNVRCSIPKCWDLLLGLFESARATNSGNSDNAVPRICLPFDQVREMGKTVSLSGENLNSALSYLHETGRILHYKDSPSLRKHVFHNPAALIQVLRAVQHHDVAQLFDPSHSGFDYLSNSGLQKARENLDKHGLVRTKELKVMLRDHVRTETEVHAVLSLVERFGLCYRLGTEEMTDSIDRPTEWYRFPRPSTWVDYNSWSEDVPEGVEELQIGCRVLGSFPTGLFQRLCSNAHKFLQYRWDRADRVLGSTGTRLVHLQHRGDKRTSHDHITMATRGQAEDASDLWAAVLQVQHELELLMAEYPAVVSDFYVTCHYCLRAGVEEPHRFPGTVMRRPHAVDIGTVECPVADHGQVNAALVLPPHECDVHVSGLDGSRQAAHYVTNINTTQNYNACQFGNNNQLIQSPCPENDE</sequence>
<organism evidence="4 5">
    <name type="scientific">Branchiostoma lanceolatum</name>
    <name type="common">Common lancelet</name>
    <name type="synonym">Amphioxus lanceolatum</name>
    <dbReference type="NCBI Taxonomy" id="7740"/>
    <lineage>
        <taxon>Eukaryota</taxon>
        <taxon>Metazoa</taxon>
        <taxon>Chordata</taxon>
        <taxon>Cephalochordata</taxon>
        <taxon>Leptocardii</taxon>
        <taxon>Amphioxiformes</taxon>
        <taxon>Branchiostomatidae</taxon>
        <taxon>Branchiostoma</taxon>
    </lineage>
</organism>
<dbReference type="SUPFAM" id="SSF52058">
    <property type="entry name" value="L domain-like"/>
    <property type="match status" value="1"/>
</dbReference>
<dbReference type="Gene3D" id="3.80.10.10">
    <property type="entry name" value="Ribonuclease Inhibitor"/>
    <property type="match status" value="1"/>
</dbReference>
<dbReference type="InterPro" id="IPR032675">
    <property type="entry name" value="LRR_dom_sf"/>
</dbReference>
<evidence type="ECO:0000313" key="5">
    <source>
        <dbReference type="Proteomes" id="UP000838412"/>
    </source>
</evidence>
<dbReference type="Gene3D" id="3.40.50.300">
    <property type="entry name" value="P-loop containing nucleotide triphosphate hydrolases"/>
    <property type="match status" value="1"/>
</dbReference>
<dbReference type="InterPro" id="IPR050216">
    <property type="entry name" value="LRR_domain-containing"/>
</dbReference>
<reference evidence="4" key="1">
    <citation type="submission" date="2022-01" db="EMBL/GenBank/DDBJ databases">
        <authorList>
            <person name="Braso-Vives M."/>
        </authorList>
    </citation>
    <scope>NUCLEOTIDE SEQUENCE</scope>
</reference>
<dbReference type="PANTHER" id="PTHR48051:SF39">
    <property type="entry name" value="P53-INDUCED DEATH DOMAIN PROTEIN 1"/>
    <property type="match status" value="1"/>
</dbReference>
<dbReference type="Gene3D" id="3.30.70.1390">
    <property type="entry name" value="ROC domain from the Parkinson's disease-associated leucine-rich repeat kinase 2"/>
    <property type="match status" value="1"/>
</dbReference>
<dbReference type="AlphaFoldDB" id="A0A8K0ABK4"/>
<feature type="domain" description="COR" evidence="3">
    <location>
        <begin position="470"/>
        <end position="608"/>
    </location>
</feature>
<keyword evidence="1" id="KW-0433">Leucine-rich repeat</keyword>
<dbReference type="InterPro" id="IPR027417">
    <property type="entry name" value="P-loop_NTPase"/>
</dbReference>
<accession>A0A8K0ABK4</accession>
<proteinExistence type="predicted"/>
<dbReference type="InterPro" id="IPR003591">
    <property type="entry name" value="Leu-rich_rpt_typical-subtyp"/>
</dbReference>
<dbReference type="Pfam" id="PF08477">
    <property type="entry name" value="Roc"/>
    <property type="match status" value="1"/>
</dbReference>
<evidence type="ECO:0000256" key="2">
    <source>
        <dbReference type="ARBA" id="ARBA00022737"/>
    </source>
</evidence>
<protein>
    <submittedName>
        <fullName evidence="4">MFHAS1 protein</fullName>
    </submittedName>
</protein>
<dbReference type="SUPFAM" id="SSF52540">
    <property type="entry name" value="P-loop containing nucleoside triphosphate hydrolases"/>
    <property type="match status" value="1"/>
</dbReference>
<gene>
    <name evidence="4" type="primary">MFHAS1</name>
    <name evidence="4" type="ORF">BLAG_LOCUS24002</name>
</gene>